<dbReference type="RefSeq" id="WP_254007093.1">
    <property type="nucleotide sequence ID" value="NZ_OW659477.1"/>
</dbReference>
<dbReference type="Proteomes" id="UP001154111">
    <property type="component" value="Chromosome"/>
</dbReference>
<dbReference type="PANTHER" id="PTHR43283:SF11">
    <property type="entry name" value="BETA-LACTAMASE-RELATED DOMAIN-CONTAINING PROTEIN"/>
    <property type="match status" value="1"/>
</dbReference>
<proteinExistence type="predicted"/>
<evidence type="ECO:0000313" key="3">
    <source>
        <dbReference type="EMBL" id="CAH2760751.1"/>
    </source>
</evidence>
<dbReference type="SUPFAM" id="SSF56601">
    <property type="entry name" value="beta-lactamase/transpeptidase-like"/>
    <property type="match status" value="1"/>
</dbReference>
<sequence length="322" mass="36761">MDSILDQVHKMVDDGYVSGLALSIYENRAWTDTIYGHTTFEGPKLEATHQFDIASITKLFTTTRILQLCDQGVLSLDAPIQKYINAFKQPDITITDCLLHRSGMAPSVTGRAEMNRDQIYKSVMDCKDLINTPNQKMVYSCINYLILGYIIDFVDTNLQASFDKSIFKPLKMSDTRFNPKKRELCVPTELTNKYGLIQGVVHDETARNCDGIAGNAGIFSTLPDLKRFMEAMLTSDPQLLSPKHYQLIRNTHIDSRSYGWNRYVYNGMDACYHTGFTGPVVLFHNERAMILLAHRVHPSREDHGYLKHRDALIQSFLHKKKK</sequence>
<evidence type="ECO:0000256" key="1">
    <source>
        <dbReference type="ARBA" id="ARBA00022801"/>
    </source>
</evidence>
<reference evidence="3" key="1">
    <citation type="submission" date="2022-04" db="EMBL/GenBank/DDBJ databases">
        <authorList>
            <person name="Forde T."/>
        </authorList>
    </citation>
    <scope>NUCLEOTIDE SEQUENCE</scope>
    <source>
        <strain evidence="3">A18Y016a</strain>
        <strain evidence="4">A18Y020d</strain>
    </source>
</reference>
<dbReference type="InterPro" id="IPR001466">
    <property type="entry name" value="Beta-lactam-related"/>
</dbReference>
<evidence type="ECO:0000259" key="2">
    <source>
        <dbReference type="Pfam" id="PF00144"/>
    </source>
</evidence>
<dbReference type="Pfam" id="PF00144">
    <property type="entry name" value="Beta-lactamase"/>
    <property type="match status" value="1"/>
</dbReference>
<keyword evidence="3" id="KW-0645">Protease</keyword>
<dbReference type="GO" id="GO:0009002">
    <property type="term" value="F:serine-type D-Ala-D-Ala carboxypeptidase activity"/>
    <property type="evidence" value="ECO:0007669"/>
    <property type="project" value="UniProtKB-EC"/>
</dbReference>
<dbReference type="Proteomes" id="UP001154095">
    <property type="component" value="Chromosome"/>
</dbReference>
<feature type="domain" description="Beta-lactamase-related" evidence="2">
    <location>
        <begin position="10"/>
        <end position="301"/>
    </location>
</feature>
<gene>
    <name evidence="3" type="ORF">ERYAMS2_00341</name>
    <name evidence="4" type="ORF">ERYAMS_00051</name>
</gene>
<evidence type="ECO:0000313" key="6">
    <source>
        <dbReference type="Proteomes" id="UP001154111"/>
    </source>
</evidence>
<protein>
    <submittedName>
        <fullName evidence="3">Serine hydrolase</fullName>
        <ecNumber evidence="3">3.4.16.4</ecNumber>
    </submittedName>
</protein>
<keyword evidence="1 3" id="KW-0378">Hydrolase</keyword>
<dbReference type="EMBL" id="OW659496">
    <property type="protein sequence ID" value="CAH2760764.1"/>
    <property type="molecule type" value="Genomic_DNA"/>
</dbReference>
<dbReference type="PANTHER" id="PTHR43283">
    <property type="entry name" value="BETA-LACTAMASE-RELATED"/>
    <property type="match status" value="1"/>
</dbReference>
<dbReference type="EC" id="3.4.16.4" evidence="3"/>
<dbReference type="InterPro" id="IPR012338">
    <property type="entry name" value="Beta-lactam/transpept-like"/>
</dbReference>
<keyword evidence="3" id="KW-0121">Carboxypeptidase</keyword>
<evidence type="ECO:0000313" key="4">
    <source>
        <dbReference type="EMBL" id="CAH2760764.1"/>
    </source>
</evidence>
<name>A0AAU9VGX2_9FIRM</name>
<dbReference type="AlphaFoldDB" id="A0AAU9VGX2"/>
<evidence type="ECO:0000313" key="5">
    <source>
        <dbReference type="Proteomes" id="UP001154095"/>
    </source>
</evidence>
<dbReference type="InterPro" id="IPR050789">
    <property type="entry name" value="Diverse_Enzym_Activities"/>
</dbReference>
<accession>A0AAU9VGX2</accession>
<organism evidence="3 6">
    <name type="scientific">Erysipelothrix amsterdamensis</name>
    <dbReference type="NCBI Taxonomy" id="2929157"/>
    <lineage>
        <taxon>Bacteria</taxon>
        <taxon>Bacillati</taxon>
        <taxon>Bacillota</taxon>
        <taxon>Erysipelotrichia</taxon>
        <taxon>Erysipelotrichales</taxon>
        <taxon>Erysipelotrichaceae</taxon>
        <taxon>Erysipelothrix</taxon>
    </lineage>
</organism>
<dbReference type="Gene3D" id="3.40.710.10">
    <property type="entry name" value="DD-peptidase/beta-lactamase superfamily"/>
    <property type="match status" value="1"/>
</dbReference>
<keyword evidence="5" id="KW-1185">Reference proteome</keyword>
<dbReference type="EMBL" id="OW659477">
    <property type="protein sequence ID" value="CAH2760751.1"/>
    <property type="molecule type" value="Genomic_DNA"/>
</dbReference>